<sequence>MSLQSLITQKNQLEKELVEIEKEIFELETSYLEDTQQNGNILKGWDGYFQNMAQQRGNARQMKIKNHDRVFSQSSLSAPKPEGDDEPVMNSTGTRKDVHKSRREKRGADSKLPDRAKLGRRKRNEGDDDDDDEED</sequence>
<dbReference type="AlphaFoldDB" id="A0A7S0EH45"/>
<keyword evidence="6" id="KW-0804">Transcription</keyword>
<evidence type="ECO:0000256" key="2">
    <source>
        <dbReference type="ARBA" id="ARBA00010916"/>
    </source>
</evidence>
<keyword evidence="3" id="KW-0156">Chromatin regulator</keyword>
<accession>A0A7S0EH45</accession>
<evidence type="ECO:0000256" key="8">
    <source>
        <dbReference type="SAM" id="Coils"/>
    </source>
</evidence>
<comment type="subcellular location">
    <subcellularLocation>
        <location evidence="1">Nucleus</location>
    </subcellularLocation>
</comment>
<evidence type="ECO:0000256" key="1">
    <source>
        <dbReference type="ARBA" id="ARBA00004123"/>
    </source>
</evidence>
<feature type="compositionally biased region" description="Acidic residues" evidence="9">
    <location>
        <begin position="126"/>
        <end position="135"/>
    </location>
</feature>
<dbReference type="EMBL" id="HBEO01014979">
    <property type="protein sequence ID" value="CAD8483626.1"/>
    <property type="molecule type" value="Transcribed_RNA"/>
</dbReference>
<dbReference type="GO" id="GO:0006325">
    <property type="term" value="P:chromatin organization"/>
    <property type="evidence" value="ECO:0007669"/>
    <property type="project" value="UniProtKB-KW"/>
</dbReference>
<evidence type="ECO:0008006" key="11">
    <source>
        <dbReference type="Google" id="ProtNLM"/>
    </source>
</evidence>
<feature type="region of interest" description="Disordered" evidence="9">
    <location>
        <begin position="56"/>
        <end position="135"/>
    </location>
</feature>
<evidence type="ECO:0000256" key="9">
    <source>
        <dbReference type="SAM" id="MobiDB-lite"/>
    </source>
</evidence>
<evidence type="ECO:0000313" key="10">
    <source>
        <dbReference type="EMBL" id="CAD8483626.1"/>
    </source>
</evidence>
<dbReference type="PANTHER" id="PTHR13476">
    <property type="entry name" value="CHROMATIN MODIFICATION-RELATED PROTEIN MEAF6"/>
    <property type="match status" value="1"/>
</dbReference>
<dbReference type="InterPro" id="IPR015418">
    <property type="entry name" value="Eaf6"/>
</dbReference>
<organism evidence="10">
    <name type="scientific">Hanusia phi</name>
    <dbReference type="NCBI Taxonomy" id="3032"/>
    <lineage>
        <taxon>Eukaryota</taxon>
        <taxon>Cryptophyceae</taxon>
        <taxon>Pyrenomonadales</taxon>
        <taxon>Geminigeraceae</taxon>
        <taxon>Hanusia</taxon>
    </lineage>
</organism>
<evidence type="ECO:0000256" key="3">
    <source>
        <dbReference type="ARBA" id="ARBA00022853"/>
    </source>
</evidence>
<protein>
    <recommendedName>
        <fullName evidence="11">Chromatin modification-related protein MEAF6</fullName>
    </recommendedName>
</protein>
<dbReference type="Pfam" id="PF09340">
    <property type="entry name" value="NuA4"/>
    <property type="match status" value="1"/>
</dbReference>
<gene>
    <name evidence="10" type="ORF">HPHI1048_LOCUS10198</name>
</gene>
<reference evidence="10" key="1">
    <citation type="submission" date="2021-01" db="EMBL/GenBank/DDBJ databases">
        <authorList>
            <person name="Corre E."/>
            <person name="Pelletier E."/>
            <person name="Niang G."/>
            <person name="Scheremetjew M."/>
            <person name="Finn R."/>
            <person name="Kale V."/>
            <person name="Holt S."/>
            <person name="Cochrane G."/>
            <person name="Meng A."/>
            <person name="Brown T."/>
            <person name="Cohen L."/>
        </authorList>
    </citation>
    <scope>NUCLEOTIDE SEQUENCE</scope>
    <source>
        <strain evidence="10">CCMP325</strain>
    </source>
</reference>
<comment type="similarity">
    <text evidence="2">Belongs to the EAF6 family.</text>
</comment>
<evidence type="ECO:0000256" key="7">
    <source>
        <dbReference type="ARBA" id="ARBA00023242"/>
    </source>
</evidence>
<keyword evidence="5 8" id="KW-0175">Coiled coil</keyword>
<evidence type="ECO:0000256" key="5">
    <source>
        <dbReference type="ARBA" id="ARBA00023054"/>
    </source>
</evidence>
<proteinExistence type="inferred from homology"/>
<feature type="coiled-coil region" evidence="8">
    <location>
        <begin position="3"/>
        <end position="30"/>
    </location>
</feature>
<name>A0A7S0EH45_9CRYP</name>
<keyword evidence="7" id="KW-0539">Nucleus</keyword>
<evidence type="ECO:0000256" key="6">
    <source>
        <dbReference type="ARBA" id="ARBA00023163"/>
    </source>
</evidence>
<feature type="compositionally biased region" description="Basic and acidic residues" evidence="9">
    <location>
        <begin position="106"/>
        <end position="117"/>
    </location>
</feature>
<keyword evidence="4" id="KW-0805">Transcription regulation</keyword>
<evidence type="ECO:0000256" key="4">
    <source>
        <dbReference type="ARBA" id="ARBA00023015"/>
    </source>
</evidence>
<dbReference type="GO" id="GO:0005634">
    <property type="term" value="C:nucleus"/>
    <property type="evidence" value="ECO:0007669"/>
    <property type="project" value="UniProtKB-SubCell"/>
</dbReference>
<dbReference type="GO" id="GO:0000123">
    <property type="term" value="C:histone acetyltransferase complex"/>
    <property type="evidence" value="ECO:0007669"/>
    <property type="project" value="InterPro"/>
</dbReference>